<dbReference type="PANTHER" id="PTHR31904:SF1">
    <property type="entry name" value="BYPASS OF STOP CODON PROTEIN 5-RELATED"/>
    <property type="match status" value="1"/>
</dbReference>
<dbReference type="EMBL" id="NIZV01000293">
    <property type="protein sequence ID" value="RSL95627.1"/>
    <property type="molecule type" value="Genomic_DNA"/>
</dbReference>
<keyword evidence="3" id="KW-1185">Reference proteome</keyword>
<evidence type="ECO:0000313" key="3">
    <source>
        <dbReference type="Proteomes" id="UP000288429"/>
    </source>
</evidence>
<gene>
    <name evidence="2" type="ORF">CDV31_013796</name>
</gene>
<evidence type="ECO:0000256" key="1">
    <source>
        <dbReference type="SAM" id="MobiDB-lite"/>
    </source>
</evidence>
<dbReference type="AlphaFoldDB" id="A0A428T0P3"/>
<dbReference type="PANTHER" id="PTHR31904">
    <property type="entry name" value="BYPASS OF STOP CODON PROTEIN 5-RELATED"/>
    <property type="match status" value="1"/>
</dbReference>
<name>A0A428T0P3_9HYPO</name>
<organism evidence="2 3">
    <name type="scientific">Fusarium ambrosium</name>
    <dbReference type="NCBI Taxonomy" id="131363"/>
    <lineage>
        <taxon>Eukaryota</taxon>
        <taxon>Fungi</taxon>
        <taxon>Dikarya</taxon>
        <taxon>Ascomycota</taxon>
        <taxon>Pezizomycotina</taxon>
        <taxon>Sordariomycetes</taxon>
        <taxon>Hypocreomycetidae</taxon>
        <taxon>Hypocreales</taxon>
        <taxon>Nectriaceae</taxon>
        <taxon>Fusarium</taxon>
        <taxon>Fusarium solani species complex</taxon>
    </lineage>
</organism>
<dbReference type="Proteomes" id="UP000288429">
    <property type="component" value="Unassembled WGS sequence"/>
</dbReference>
<evidence type="ECO:0008006" key="4">
    <source>
        <dbReference type="Google" id="ProtNLM"/>
    </source>
</evidence>
<dbReference type="InterPro" id="IPR039634">
    <property type="entry name" value="Bul1-like"/>
</dbReference>
<feature type="region of interest" description="Disordered" evidence="1">
    <location>
        <begin position="351"/>
        <end position="391"/>
    </location>
</feature>
<accession>A0A428T0P3</accession>
<comment type="caution">
    <text evidence="2">The sequence shown here is derived from an EMBL/GenBank/DDBJ whole genome shotgun (WGS) entry which is preliminary data.</text>
</comment>
<evidence type="ECO:0000313" key="2">
    <source>
        <dbReference type="EMBL" id="RSL95627.1"/>
    </source>
</evidence>
<sequence>MELEALEILLVGKAETRQHYPDATRVTSHQFLRLRMPISTATYPTDRIVQPSTTYNFQFYFTVPTQLSMGACSHNVETSNTRNHHLRLPPTLGSWERDDMGPELAAITYSIEAYASGKSTTDSSNPRFEACQVVNVIGTTLEDPPLSLGPGNRVYNLQHSCKVGTRLLSHSNGSIKAIAAQPRAIRLTNDGYSASQSAVPVSLTFEPSSANILPPQHCSISAKIEVQTIYSSEPMRCPPNRGEKMSLYYPYRSKTVSLDPFTAQVQWSQHSSPDVVTEAVGHGRCLPPIFHTATIEIPLQLPTQTKMFLPTFYSCLISRTYTVHLTLNIAGCRLKLSTPVQIIMEPSEVDTGHIGLHGDPRDQSDDSTLYAGRESGGSPRTMEVLPGYSEV</sequence>
<reference evidence="2 3" key="1">
    <citation type="submission" date="2017-06" db="EMBL/GenBank/DDBJ databases">
        <title>Cmopartive genomic analysis of Ambrosia Fusariam Clade fungi.</title>
        <authorList>
            <person name="Stajich J.E."/>
            <person name="Carrillo J."/>
            <person name="Kijimoto T."/>
            <person name="Eskalen A."/>
            <person name="O'Donnell K."/>
            <person name="Kasson M."/>
        </authorList>
    </citation>
    <scope>NUCLEOTIDE SEQUENCE [LARGE SCALE GENOMIC DNA]</scope>
    <source>
        <strain evidence="2 3">NRRL 20438</strain>
    </source>
</reference>
<protein>
    <recommendedName>
        <fullName evidence="4">Bul1 C-terminal domain-containing protein</fullName>
    </recommendedName>
</protein>
<proteinExistence type="predicted"/>